<accession>A0A1C0ZRM1</accession>
<dbReference type="RefSeq" id="WP_065859186.1">
    <property type="nucleotide sequence ID" value="NZ_LYPC01000030.1"/>
</dbReference>
<keyword evidence="1" id="KW-0812">Transmembrane</keyword>
<evidence type="ECO:0000313" key="3">
    <source>
        <dbReference type="Proteomes" id="UP000093309"/>
    </source>
</evidence>
<keyword evidence="1" id="KW-1133">Transmembrane helix</keyword>
<comment type="caution">
    <text evidence="2">The sequence shown here is derived from an EMBL/GenBank/DDBJ whole genome shotgun (WGS) entry which is preliminary data.</text>
</comment>
<keyword evidence="3" id="KW-1185">Reference proteome</keyword>
<feature type="transmembrane region" description="Helical" evidence="1">
    <location>
        <begin position="158"/>
        <end position="176"/>
    </location>
</feature>
<dbReference type="EMBL" id="LYPC01000030">
    <property type="protein sequence ID" value="OCT10704.1"/>
    <property type="molecule type" value="Genomic_DNA"/>
</dbReference>
<organism evidence="2 3">
    <name type="scientific">Paenibacillus pectinilyticus</name>
    <dbReference type="NCBI Taxonomy" id="512399"/>
    <lineage>
        <taxon>Bacteria</taxon>
        <taxon>Bacillati</taxon>
        <taxon>Bacillota</taxon>
        <taxon>Bacilli</taxon>
        <taxon>Bacillales</taxon>
        <taxon>Paenibacillaceae</taxon>
        <taxon>Paenibacillus</taxon>
    </lineage>
</organism>
<feature type="transmembrane region" description="Helical" evidence="1">
    <location>
        <begin position="311"/>
        <end position="332"/>
    </location>
</feature>
<evidence type="ECO:0000256" key="1">
    <source>
        <dbReference type="SAM" id="Phobius"/>
    </source>
</evidence>
<dbReference type="OrthoDB" id="2594395at2"/>
<keyword evidence="1" id="KW-0472">Membrane</keyword>
<feature type="transmembrane region" description="Helical" evidence="1">
    <location>
        <begin position="211"/>
        <end position="232"/>
    </location>
</feature>
<dbReference type="STRING" id="512399.A8709_22980"/>
<gene>
    <name evidence="2" type="ORF">A8709_22980</name>
</gene>
<reference evidence="3" key="1">
    <citation type="submission" date="2016-05" db="EMBL/GenBank/DDBJ databases">
        <title>Paenibacillus oryzae. sp. nov., isolated from the rice root.</title>
        <authorList>
            <person name="Zhang J."/>
            <person name="Zhang X."/>
        </authorList>
    </citation>
    <scope>NUCLEOTIDE SEQUENCE [LARGE SCALE GENOMIC DNA]</scope>
    <source>
        <strain evidence="3">KCTC13222</strain>
    </source>
</reference>
<feature type="transmembrane region" description="Helical" evidence="1">
    <location>
        <begin position="244"/>
        <end position="266"/>
    </location>
</feature>
<feature type="transmembrane region" description="Helical" evidence="1">
    <location>
        <begin position="55"/>
        <end position="74"/>
    </location>
</feature>
<feature type="transmembrane region" description="Helical" evidence="1">
    <location>
        <begin position="116"/>
        <end position="138"/>
    </location>
</feature>
<sequence>MERIKVYLLFISLMCLRPAAFGGDFTILGISCCLLCLYIYFLQNSLKRVFQFRKNYLLIIVLVCTYWVYIMLQATLTSSPIASSDILKGAITGVITIISFAIMISDEGIRYKLFRLFIQMMIFLCASYIVTLTISILTPIEKLKIFSFITDDVNYRSVYFPFTPIYGVMTVQGHVFQRFLGIFRESGISQAFMIWAIMSLNKYGLGFKRNTILLLGGIIGTLSTAGIAVYMGTIAVRMILNKRYIIPIIVFPFVYYLIMYAPYIGISNKMVTHSTSITDRTGAMSFSMRMFTQHVFGIGVGNSPIETNGGINLIASLHMIGIIGLVIVLLIYTLPIVIASDKKSYILGILPLFITALFSEPIYDSPIMFIMILVCLHESRKAPFYLET</sequence>
<feature type="transmembrane region" description="Helical" evidence="1">
    <location>
        <begin position="86"/>
        <end position="104"/>
    </location>
</feature>
<dbReference type="AlphaFoldDB" id="A0A1C0ZRM1"/>
<protein>
    <recommendedName>
        <fullName evidence="4">O-antigen polymerase</fullName>
    </recommendedName>
</protein>
<proteinExistence type="predicted"/>
<feature type="transmembrane region" description="Helical" evidence="1">
    <location>
        <begin position="20"/>
        <end position="43"/>
    </location>
</feature>
<name>A0A1C0ZRM1_9BACL</name>
<evidence type="ECO:0008006" key="4">
    <source>
        <dbReference type="Google" id="ProtNLM"/>
    </source>
</evidence>
<dbReference type="Proteomes" id="UP000093309">
    <property type="component" value="Unassembled WGS sequence"/>
</dbReference>
<evidence type="ECO:0000313" key="2">
    <source>
        <dbReference type="EMBL" id="OCT10704.1"/>
    </source>
</evidence>